<evidence type="ECO:0000256" key="2">
    <source>
        <dbReference type="SAM" id="Phobius"/>
    </source>
</evidence>
<organism evidence="4 5">
    <name type="scientific">Pseudonocardia sulfidoxydans NBRC 16205</name>
    <dbReference type="NCBI Taxonomy" id="1223511"/>
    <lineage>
        <taxon>Bacteria</taxon>
        <taxon>Bacillati</taxon>
        <taxon>Actinomycetota</taxon>
        <taxon>Actinomycetes</taxon>
        <taxon>Pseudonocardiales</taxon>
        <taxon>Pseudonocardiaceae</taxon>
        <taxon>Pseudonocardia</taxon>
    </lineage>
</organism>
<accession>A0A511DDV6</accession>
<dbReference type="OrthoDB" id="3797035at2"/>
<gene>
    <name evidence="4" type="ORF">PSU4_19330</name>
</gene>
<keyword evidence="2" id="KW-0812">Transmembrane</keyword>
<evidence type="ECO:0000313" key="5">
    <source>
        <dbReference type="Proteomes" id="UP000321685"/>
    </source>
</evidence>
<feature type="transmembrane region" description="Helical" evidence="2">
    <location>
        <begin position="695"/>
        <end position="716"/>
    </location>
</feature>
<feature type="signal peptide" evidence="3">
    <location>
        <begin position="1"/>
        <end position="25"/>
    </location>
</feature>
<evidence type="ECO:0000256" key="1">
    <source>
        <dbReference type="SAM" id="MobiDB-lite"/>
    </source>
</evidence>
<protein>
    <submittedName>
        <fullName evidence="4">Glycoprotein</fullName>
    </submittedName>
</protein>
<reference evidence="4 5" key="1">
    <citation type="submission" date="2019-07" db="EMBL/GenBank/DDBJ databases">
        <title>Whole genome shotgun sequence of Pseudonocardia sulfidoxydans NBRC 16205.</title>
        <authorList>
            <person name="Hosoyama A."/>
            <person name="Uohara A."/>
            <person name="Ohji S."/>
            <person name="Ichikawa N."/>
        </authorList>
    </citation>
    <scope>NUCLEOTIDE SEQUENCE [LARGE SCALE GENOMIC DNA]</scope>
    <source>
        <strain evidence="4 5">NBRC 16205</strain>
    </source>
</reference>
<dbReference type="Pfam" id="PF19516">
    <property type="entry name" value="DUF6049"/>
    <property type="match status" value="1"/>
</dbReference>
<proteinExistence type="predicted"/>
<feature type="compositionally biased region" description="Pro residues" evidence="1">
    <location>
        <begin position="740"/>
        <end position="751"/>
    </location>
</feature>
<comment type="caution">
    <text evidence="4">The sequence shown here is derived from an EMBL/GenBank/DDBJ whole genome shotgun (WGS) entry which is preliminary data.</text>
</comment>
<keyword evidence="2" id="KW-0472">Membrane</keyword>
<keyword evidence="3" id="KW-0732">Signal</keyword>
<name>A0A511DDV6_9PSEU</name>
<dbReference type="AlphaFoldDB" id="A0A511DDV6"/>
<evidence type="ECO:0000313" key="4">
    <source>
        <dbReference type="EMBL" id="GEL22979.1"/>
    </source>
</evidence>
<dbReference type="InterPro" id="IPR046112">
    <property type="entry name" value="DUF6049"/>
</dbReference>
<keyword evidence="2" id="KW-1133">Transmembrane helix</keyword>
<dbReference type="Proteomes" id="UP000321685">
    <property type="component" value="Unassembled WGS sequence"/>
</dbReference>
<feature type="region of interest" description="Disordered" evidence="1">
    <location>
        <begin position="724"/>
        <end position="773"/>
    </location>
</feature>
<keyword evidence="5" id="KW-1185">Reference proteome</keyword>
<dbReference type="EMBL" id="BJVJ01000014">
    <property type="protein sequence ID" value="GEL22979.1"/>
    <property type="molecule type" value="Genomic_DNA"/>
</dbReference>
<dbReference type="RefSeq" id="WP_147105183.1">
    <property type="nucleotide sequence ID" value="NZ_BJVJ01000014.1"/>
</dbReference>
<feature type="chain" id="PRO_5021722256" evidence="3">
    <location>
        <begin position="26"/>
        <end position="773"/>
    </location>
</feature>
<evidence type="ECO:0000256" key="3">
    <source>
        <dbReference type="SAM" id="SignalP"/>
    </source>
</evidence>
<sequence length="773" mass="77518">MRPVAALVAIALLFLAGPFAGSATAAPGDAPAASLQLALDQLTPRVVTSDGPSVVTVTGTVTNTGSVPVAGLAVRLQRGDPLHTDSDAAAALEGRAGTDAVSPSFVDVPGTLEPGASISVRIDAPLRATGGTGLGIDTPGTYPLLVNVNGEPDGQARARLAATRMLLPVLSLPAAVVDGALSEDVGGTVPGTARPFTMLYPIVDVPHRLPGVPGETTTLTDDELARSFAEGGRLNGLVGALAQRAPVGSTLRTGLCVAVDPDLLQTAQAMADGYQVRAPDGTVSPGTGADAARAWLAGVTAALRGSCVVALPFADADLVALTRNGDEDAAVRAVEAGREVAGDILDTPLQNSLLWPADGVIDDATLSALAGPERVGGLVLSSAAVTQAGRTGVVALDDGPGAALADDLLTSAATPADAPATAGGPVTSSPAAVSTPLSTQDLIGALAFRATSSPGQGPSSPVLLAPPHLWGAEGTGADALLSAISLMTDRGLLEPRALTTSGATTRPTSLLYPIGAGAAEVPASVVDRTRGLVGDIDAVATAAVADPGADVTPDDVFVPLRRAMLRPVSAAWRGRPVLATRAADLASTRLDELRATVRVLEPPGPYSLGTSDAPLLMTVSNGLPVALDVRIVIASTAGLQVAPIPDQRIPPLGRIQVRVSAQVVRAGQFAVDAIVQTPRGDDLGPPTRLQVRSTAYGTVTVWLTVIAGALLVLLVIRRIVRRARDRSGPPDGPADGPGDGPGPGPGGPPAPGERRPSPPEPAGTGPTVPIRTE</sequence>